<dbReference type="PROSITE" id="PS51233">
    <property type="entry name" value="VWFD"/>
    <property type="match status" value="1"/>
</dbReference>
<dbReference type="PANTHER" id="PTHR37860:SF2">
    <property type="entry name" value="VITELLOGENIN DOMAIN-CONTAINING PROTEIN"/>
    <property type="match status" value="1"/>
</dbReference>
<dbReference type="SMART" id="SM00216">
    <property type="entry name" value="VWD"/>
    <property type="match status" value="1"/>
</dbReference>
<dbReference type="EMBL" id="JARBDR010000579">
    <property type="protein sequence ID" value="KAJ8311101.1"/>
    <property type="molecule type" value="Genomic_DNA"/>
</dbReference>
<evidence type="ECO:0000313" key="3">
    <source>
        <dbReference type="Proteomes" id="UP001217089"/>
    </source>
</evidence>
<dbReference type="PANTHER" id="PTHR37860">
    <property type="entry name" value="AGAP008810-PA"/>
    <property type="match status" value="1"/>
</dbReference>
<protein>
    <recommendedName>
        <fullName evidence="1">VWFD domain-containing protein</fullName>
    </recommendedName>
</protein>
<name>A0ABQ9F3H1_TEGGR</name>
<organism evidence="2 3">
    <name type="scientific">Tegillarca granosa</name>
    <name type="common">Malaysian cockle</name>
    <name type="synonym">Anadara granosa</name>
    <dbReference type="NCBI Taxonomy" id="220873"/>
    <lineage>
        <taxon>Eukaryota</taxon>
        <taxon>Metazoa</taxon>
        <taxon>Spiralia</taxon>
        <taxon>Lophotrochozoa</taxon>
        <taxon>Mollusca</taxon>
        <taxon>Bivalvia</taxon>
        <taxon>Autobranchia</taxon>
        <taxon>Pteriomorphia</taxon>
        <taxon>Arcoida</taxon>
        <taxon>Arcoidea</taxon>
        <taxon>Arcidae</taxon>
        <taxon>Tegillarca</taxon>
    </lineage>
</organism>
<dbReference type="InterPro" id="IPR001846">
    <property type="entry name" value="VWF_type-D"/>
</dbReference>
<reference evidence="2 3" key="1">
    <citation type="submission" date="2022-12" db="EMBL/GenBank/DDBJ databases">
        <title>Chromosome-level genome of Tegillarca granosa.</title>
        <authorList>
            <person name="Kim J."/>
        </authorList>
    </citation>
    <scope>NUCLEOTIDE SEQUENCE [LARGE SCALE GENOMIC DNA]</scope>
    <source>
        <strain evidence="2">Teg-2019</strain>
        <tissue evidence="2">Adductor muscle</tissue>
    </source>
</reference>
<proteinExistence type="predicted"/>
<feature type="domain" description="VWFD" evidence="1">
    <location>
        <begin position="2168"/>
        <end position="2331"/>
    </location>
</feature>
<gene>
    <name evidence="2" type="ORF">KUTeg_011351</name>
</gene>
<accession>A0ABQ9F3H1</accession>
<evidence type="ECO:0000313" key="2">
    <source>
        <dbReference type="EMBL" id="KAJ8311101.1"/>
    </source>
</evidence>
<dbReference type="Proteomes" id="UP001217089">
    <property type="component" value="Unassembled WGS sequence"/>
</dbReference>
<comment type="caution">
    <text evidence="2">The sequence shown here is derived from an EMBL/GenBank/DDBJ whole genome shotgun (WGS) entry which is preliminary data.</text>
</comment>
<dbReference type="Pfam" id="PF00094">
    <property type="entry name" value="VWD"/>
    <property type="match status" value="1"/>
</dbReference>
<sequence>MKWKLHFPIPGKINNFKALGEYKHNDRKSELNAYFNSVERIAGGAFNHEGPLRQFTSHGEITYGGKRRVTGDISMQTEPSIEFTTTINTPIDIIRLVQVTAKHEGSLSNFRSEAEFTRNLEKASFVTSFDSTADIVGKAALNLPGFNEIAIASSVSGGKRDFHSHTEVVFSGSKQYELDAALNTADVNFIDGSVNIKSPFDKFDNIIINLHHRNNAERLSTTGSVEGVSSKKIEIALNLEKGQRKDLTFTLSTPFSRDIRVVMSHEGSFSNKRLSADVFYDSKEQLHVETDLDSAEKTTGSMLIRVAGNTFNALFNHRGNLQNLNNHVEFGVNGQKLESDILFSCTDNTIGSFSFKSPISYIEDVRVSFNHQSTKRNIVSHAELGYKDQNIVGDFTLKAGRKHETPFSNFQNTRGAIVYTPSNPVKTVHAELFVLDELYQSDVILNTGNGLETSLTVKTPIRGYESTKIILNYQFGENRMQTHAELVYGNGQEFESDLILRLESPFEGTYILKTPFAGIENTKATFNYEFVNNRIQTHSEFIYGNQQRIESDVVLRVESPFEGSFTLRTPFVGFEEIASSFTHESSETSLKTHAEINYAAQKKIETDVNFSLNDRIDGSISFKTPFRHYEALSASFRHSGGSNGLKSYGEISYGPQKKIEADLSYTKEPQLEGSIVIKTPFRGMEQVIASARHNIRNNNIESHAEINFATRKFEADINASKYPLQGRIAVKTPFSGFEDIEYLLQQEKTSEMLKLHSELIYGQDKVEGEFELTKFPLSGTLTLKTPFSGMTETILMISHDQRPSSFRSHAELVYGQQQKLEADVSLSNDRQLEGHMAVKTPFSGFEETSASFQHFFIDTNLKSSAELNYANGEKIEVDILFNNLDQIEGKVALKTPFSGYRETIALFRHNPTSGNIQSHIEISLEGQKSEADLEVENRLDTLGITTSIKSPWYDSIGLHFSKNGPLDNIIVKGEATMANRKPVMLMAKNVRIGSKVESSLTFQNPYTEEIAVRFDHNGGWSRFRSTTEASMGNKKRLHGELVFRSRTNFVNIGSSLEINFDDSQYTTGLNVKHDGDINNFKTSAVATYQGEKVEFKTQFKNAGTVEGSFTLKTPISSISNIGASFQHSGSINQFSSSGNMQYASGKQIEAKVDFYKYGWRRLSTSMELKTPFIDYRLTKMTYKHRGDSDGIQCNGELTYGSGKQMIGSLKSSLSPLEFAFAARTPFEGYEDILASAKYEEQGERYVSEANVVYKTGKKIEIKSILDMQTNPITLNARVITPFSGFESSELTLTKSGTLTNFKTTGEFHASYISPFKGEASLNFDNLSEMEGLVIFTSQFKKFENFKFNLRNRKTGDECHSHLECSWAASNAIITDTVFGVSEKWNGKTVNYGFSMSTPFESINTVIVKGNMELTDKYADHMYIEHNGDIIVDMDMEYTKNNKHSVVIIMREPRGMMFSTNGIYSDAQKGGDATFNWDTKTSDSNVKIEGMMNAKDDFYTSKKDISLKASTSYKSLGINGVYEKSSIRTVSSFDLFIDEERKAGYELESTTNRDDQTGHSIKLRLPTRTLAFTNSYEPNSANGAFLWDAERDETKKITVTGRLVPRRDSKKIDISFSMPSIGKDVHLDSEMTLNDGRVIFDGKTEFRYSDDSRKKLVIYSKLEDISAGYSKNYSLSLGVSHPYTNVDIQMESHIGKSDEKYTAGMDVLYLTAQRQRKNFALMGEIDNYRNEINVQVPYEKVSIEYNQRTIKEVISPFKSIRLQGNVKTQAPYKVSVQNVYGESPMSAQATFNPERRSMDFSMNYDIDNPRKIFHVSAKYVNSSAVLAEMFREENGRRVTDSLFAVRLNTTRILHTRLHWRPTMLQELKEYGLERIHRYGAKMDGAVSEVGEAISEELNYKYNIIKQATSEDFQPFADFITETMVEFGENLQAVRREINRMYQTNEYYTQDIYEGEQTSSLLYKQLLETIEDKLVRMSKSLEENYNYYQQKINETVASVSSHPHVQLVQDKYTQYLNKIKKFQIPQQAKSMAQKYSSVIYNAREQINAGLDSIMKREDIKHVKSIANEVYYQGSAAYKYWEIEENVKSIFNAIVEYIREDIEEELASIRDTLLNLQKSSVTVYDLDNGEIQTDTYLPISLTSLDTVPSVNVVKYVNRVKAYIPDASRWSATSYIPDSDSYILPPFEEYDISGRCSYILARDYIDGNFTIMMDYLGRQKRKLVVFTATQAIQVSPTNKVKVDGRLTQLPYKSSEVEIKQEGETVKINGRGFSVVSDISRESYDIKVSGWYFGKTGGLLGTLNNERHDDLMMSNKKTTTDVNALVDSWEVDSNCK</sequence>
<keyword evidence="3" id="KW-1185">Reference proteome</keyword>
<evidence type="ECO:0000259" key="1">
    <source>
        <dbReference type="PROSITE" id="PS51233"/>
    </source>
</evidence>